<feature type="compositionally biased region" description="Polar residues" evidence="1">
    <location>
        <begin position="36"/>
        <end position="49"/>
    </location>
</feature>
<dbReference type="EMBL" id="CP157762">
    <property type="protein sequence ID" value="XBP92988.1"/>
    <property type="molecule type" value="Genomic_DNA"/>
</dbReference>
<evidence type="ECO:0000313" key="3">
    <source>
        <dbReference type="EMBL" id="XCH73685.1"/>
    </source>
</evidence>
<evidence type="ECO:0000313" key="2">
    <source>
        <dbReference type="EMBL" id="XBP92988.1"/>
    </source>
</evidence>
<accession>A0AAU7M8K2</accession>
<name>A0AAU7M8K2_9ACTN</name>
<protein>
    <submittedName>
        <fullName evidence="2">Uncharacterized protein</fullName>
    </submittedName>
</protein>
<dbReference type="AlphaFoldDB" id="A0AAU7M8K2"/>
<evidence type="ECO:0000256" key="1">
    <source>
        <dbReference type="SAM" id="MobiDB-lite"/>
    </source>
</evidence>
<reference evidence="3" key="2">
    <citation type="submission" date="2024-06" db="EMBL/GenBank/DDBJ databases">
        <title>Micromonospora mangrovi CCTCC AA 2012012 genome sequences.</title>
        <authorList>
            <person name="Gao J."/>
        </authorList>
    </citation>
    <scope>NUCLEOTIDE SEQUENCE</scope>
    <source>
        <strain evidence="3">CCTCC AA 2012012</strain>
    </source>
</reference>
<feature type="region of interest" description="Disordered" evidence="1">
    <location>
        <begin position="27"/>
        <end position="49"/>
    </location>
</feature>
<gene>
    <name evidence="3" type="ORF">ABUL08_25945</name>
    <name evidence="2" type="ORF">VK199_25865</name>
</gene>
<organism evidence="2">
    <name type="scientific">Micromonospora sp. CCTCC AA 2012012</name>
    <dbReference type="NCBI Taxonomy" id="3111921"/>
    <lineage>
        <taxon>Bacteria</taxon>
        <taxon>Bacillati</taxon>
        <taxon>Actinomycetota</taxon>
        <taxon>Actinomycetes</taxon>
        <taxon>Micromonosporales</taxon>
        <taxon>Micromonosporaceae</taxon>
        <taxon>Micromonospora</taxon>
    </lineage>
</organism>
<reference evidence="2" key="1">
    <citation type="submission" date="2024-01" db="EMBL/GenBank/DDBJ databases">
        <title>The genome sequence of Micromonospora mangrovi CCTCC AA 2012012.</title>
        <authorList>
            <person name="Gao J."/>
        </authorList>
    </citation>
    <scope>NUCLEOTIDE SEQUENCE</scope>
    <source>
        <strain evidence="2">CCTCC AA 2012012</strain>
    </source>
</reference>
<dbReference type="EMBL" id="CP159342">
    <property type="protein sequence ID" value="XCH73685.1"/>
    <property type="molecule type" value="Genomic_DNA"/>
</dbReference>
<proteinExistence type="predicted"/>
<sequence>MDHQRLLARTKTRIALLRAAAAGDVTHDCGEDSFSLRDTSTGQSRSSGVTARAKEQLAAEWIRIGPALPQQRSQHQIEPTELGRRILADVDEQAERFLDR</sequence>
<dbReference type="RefSeq" id="WP_350932614.1">
    <property type="nucleotide sequence ID" value="NZ_CP157762.1"/>
</dbReference>